<dbReference type="RefSeq" id="WP_257746064.1">
    <property type="nucleotide sequence ID" value="NZ_CP102487.1"/>
</dbReference>
<evidence type="ECO:0000256" key="1">
    <source>
        <dbReference type="SAM" id="MobiDB-lite"/>
    </source>
</evidence>
<evidence type="ECO:0000313" key="3">
    <source>
        <dbReference type="EMBL" id="UUX59895.1"/>
    </source>
</evidence>
<protein>
    <submittedName>
        <fullName evidence="3">Uncharacterized protein</fullName>
    </submittedName>
</protein>
<reference evidence="3" key="1">
    <citation type="journal article" date="2022" name="Pest Manag. Sci.">
        <title>Glutamicibacter halophytocola-mediated host fitness of potato tuber moth on Solanaceae crops.</title>
        <authorList>
            <person name="Wang W."/>
            <person name="Xiao G."/>
            <person name="Du G."/>
            <person name="Chang L."/>
            <person name="Yang Y."/>
            <person name="Ye J."/>
            <person name="Chen B."/>
        </authorList>
    </citation>
    <scope>NUCLEOTIDE SEQUENCE</scope>
    <source>
        <strain evidence="3">S2</strain>
    </source>
</reference>
<feature type="region of interest" description="Disordered" evidence="1">
    <location>
        <begin position="81"/>
        <end position="103"/>
    </location>
</feature>
<keyword evidence="2" id="KW-0472">Membrane</keyword>
<accession>A0AA94XU07</accession>
<dbReference type="AlphaFoldDB" id="A0AA94XU07"/>
<keyword evidence="2" id="KW-1133">Transmembrane helix</keyword>
<sequence>MKKALILTGCAITLLLGVIYGLWLDGDKPDFGMIAWILFGLALVAGFTRRLIVARRAGKLREGFEPLRDASTTFENMAMGRAPDARPDFFPNQGQRLPKDHGD</sequence>
<proteinExistence type="predicted"/>
<keyword evidence="2" id="KW-0812">Transmembrane</keyword>
<gene>
    <name evidence="3" type="ORF">NUH22_04555</name>
</gene>
<name>A0AA94XU07_9MICC</name>
<dbReference type="Proteomes" id="UP001060018">
    <property type="component" value="Chromosome"/>
</dbReference>
<organism evidence="3 4">
    <name type="scientific">Glutamicibacter halophytocola</name>
    <dbReference type="NCBI Taxonomy" id="1933880"/>
    <lineage>
        <taxon>Bacteria</taxon>
        <taxon>Bacillati</taxon>
        <taxon>Actinomycetota</taxon>
        <taxon>Actinomycetes</taxon>
        <taxon>Micrococcales</taxon>
        <taxon>Micrococcaceae</taxon>
        <taxon>Glutamicibacter</taxon>
    </lineage>
</organism>
<feature type="transmembrane region" description="Helical" evidence="2">
    <location>
        <begin position="31"/>
        <end position="52"/>
    </location>
</feature>
<evidence type="ECO:0000313" key="4">
    <source>
        <dbReference type="Proteomes" id="UP001060018"/>
    </source>
</evidence>
<dbReference type="EMBL" id="CP102487">
    <property type="protein sequence ID" value="UUX59895.1"/>
    <property type="molecule type" value="Genomic_DNA"/>
</dbReference>
<evidence type="ECO:0000256" key="2">
    <source>
        <dbReference type="SAM" id="Phobius"/>
    </source>
</evidence>